<dbReference type="EMBL" id="CP034437">
    <property type="protein sequence ID" value="AZN40155.1"/>
    <property type="molecule type" value="Genomic_DNA"/>
</dbReference>
<dbReference type="KEGG" id="palb:EJC50_11200"/>
<accession>A0A3Q8X4G5</accession>
<dbReference type="Pfam" id="PF08812">
    <property type="entry name" value="YtxC"/>
    <property type="match status" value="1"/>
</dbReference>
<reference evidence="2" key="1">
    <citation type="submission" date="2018-12" db="EMBL/GenBank/DDBJ databases">
        <title>Genome sequence of Peanibacillus sp.</title>
        <authorList>
            <person name="Subramani G."/>
            <person name="Srinivasan S."/>
            <person name="Kim M.K."/>
        </authorList>
    </citation>
    <scope>NUCLEOTIDE SEQUENCE [LARGE SCALE GENOMIC DNA]</scope>
    <source>
        <strain evidence="2">18JY67-1</strain>
    </source>
</reference>
<dbReference type="Proteomes" id="UP000272528">
    <property type="component" value="Chromosome"/>
</dbReference>
<keyword evidence="2" id="KW-1185">Reference proteome</keyword>
<evidence type="ECO:0000313" key="2">
    <source>
        <dbReference type="Proteomes" id="UP000272528"/>
    </source>
</evidence>
<name>A0A3Q8X4G5_9BACL</name>
<protein>
    <submittedName>
        <fullName evidence="1">Sporulation protein</fullName>
    </submittedName>
</protein>
<dbReference type="OrthoDB" id="2986513at2"/>
<proteinExistence type="predicted"/>
<dbReference type="AlphaFoldDB" id="A0A3Q8X4G5"/>
<dbReference type="InterPro" id="IPR014199">
    <property type="entry name" value="Spore_YtxC"/>
</dbReference>
<gene>
    <name evidence="1" type="ORF">EJC50_11200</name>
</gene>
<sequence>MSGSIDALSSLDLASTAYASCYLLFAFEVTAKKVRSVLMELFTVTLLSASNEAIDLLHQCMSEQFAGLHSDSKLDTVRLTRPEYESMEIQCYAQLPSFNLAVDGPVVYREAAVAIAHFIMRELEPMLLKAIIRKQFHYEESKEIELLERYCQNILYGAQVPAVQADDTDTAMLRTDRERRLNKVSEEVEQFLVSNTRIHLDGFVTFRLAPYWQELKEVVAYAVDEYVMDKQYQEFISLLKYFVRMQEVKLPIVHVLHKGGSDFVLYDHEFQLLDTVPADRIVAEMLESEMNMEDMIVSTLITVSPQQIVIHTRQPEIPVMRTLETIFEQRVRLCCTCGHCNLYFDEQGQPIAGKTEAAMEKRRNVIP</sequence>
<organism evidence="1 2">
    <name type="scientific">Paenibacillus albus</name>
    <dbReference type="NCBI Taxonomy" id="2495582"/>
    <lineage>
        <taxon>Bacteria</taxon>
        <taxon>Bacillati</taxon>
        <taxon>Bacillota</taxon>
        <taxon>Bacilli</taxon>
        <taxon>Bacillales</taxon>
        <taxon>Paenibacillaceae</taxon>
        <taxon>Paenibacillus</taxon>
    </lineage>
</organism>
<evidence type="ECO:0000313" key="1">
    <source>
        <dbReference type="EMBL" id="AZN40155.1"/>
    </source>
</evidence>